<gene>
    <name evidence="8" type="ORF">NCGR_LOCUS51111</name>
</gene>
<dbReference type="InterPro" id="IPR041118">
    <property type="entry name" value="Rx_N"/>
</dbReference>
<dbReference type="Gene3D" id="1.20.5.4130">
    <property type="match status" value="1"/>
</dbReference>
<name>A0A811RC46_9POAL</name>
<keyword evidence="4" id="KW-0547">Nucleotide-binding</keyword>
<sequence>MVELMATMVVGPLVSMVKDKASSYLLDQYDVMEGMEEQHETLKRKLPAILDVIADAEEQAAAHREGAKAWLEALRRVAYQANDPLTTNQHQPGETNQRAGSLMSSSMRQSAVKPRRRDTTRSLGLM</sequence>
<organism evidence="8 9">
    <name type="scientific">Miscanthus lutarioriparius</name>
    <dbReference type="NCBI Taxonomy" id="422564"/>
    <lineage>
        <taxon>Eukaryota</taxon>
        <taxon>Viridiplantae</taxon>
        <taxon>Streptophyta</taxon>
        <taxon>Embryophyta</taxon>
        <taxon>Tracheophyta</taxon>
        <taxon>Spermatophyta</taxon>
        <taxon>Magnoliopsida</taxon>
        <taxon>Liliopsida</taxon>
        <taxon>Poales</taxon>
        <taxon>Poaceae</taxon>
        <taxon>PACMAD clade</taxon>
        <taxon>Panicoideae</taxon>
        <taxon>Andropogonodae</taxon>
        <taxon>Andropogoneae</taxon>
        <taxon>Saccharinae</taxon>
        <taxon>Miscanthus</taxon>
    </lineage>
</organism>
<evidence type="ECO:0000259" key="7">
    <source>
        <dbReference type="Pfam" id="PF18052"/>
    </source>
</evidence>
<keyword evidence="2" id="KW-0433">Leucine-rich repeat</keyword>
<reference evidence="8" key="1">
    <citation type="submission" date="2020-10" db="EMBL/GenBank/DDBJ databases">
        <authorList>
            <person name="Han B."/>
            <person name="Lu T."/>
            <person name="Zhao Q."/>
            <person name="Huang X."/>
            <person name="Zhao Y."/>
        </authorList>
    </citation>
    <scope>NUCLEOTIDE SEQUENCE</scope>
</reference>
<proteinExistence type="inferred from homology"/>
<protein>
    <recommendedName>
        <fullName evidence="7">Disease resistance N-terminal domain-containing protein</fullName>
    </recommendedName>
</protein>
<evidence type="ECO:0000313" key="8">
    <source>
        <dbReference type="EMBL" id="CAD6267806.1"/>
    </source>
</evidence>
<feature type="domain" description="Disease resistance N-terminal" evidence="7">
    <location>
        <begin position="14"/>
        <end position="99"/>
    </location>
</feature>
<keyword evidence="3" id="KW-0677">Repeat</keyword>
<dbReference type="GO" id="GO:0006952">
    <property type="term" value="P:defense response"/>
    <property type="evidence" value="ECO:0007669"/>
    <property type="project" value="UniProtKB-KW"/>
</dbReference>
<comment type="caution">
    <text evidence="8">The sequence shown here is derived from an EMBL/GenBank/DDBJ whole genome shotgun (WGS) entry which is preliminary data.</text>
</comment>
<evidence type="ECO:0000256" key="1">
    <source>
        <dbReference type="ARBA" id="ARBA00008894"/>
    </source>
</evidence>
<comment type="similarity">
    <text evidence="1">Belongs to the disease resistance NB-LRR family.</text>
</comment>
<accession>A0A811RC46</accession>
<feature type="compositionally biased region" description="Polar residues" evidence="6">
    <location>
        <begin position="83"/>
        <end position="109"/>
    </location>
</feature>
<dbReference type="EMBL" id="CAJGYO010000014">
    <property type="protein sequence ID" value="CAD6267806.1"/>
    <property type="molecule type" value="Genomic_DNA"/>
</dbReference>
<dbReference type="GO" id="GO:0000166">
    <property type="term" value="F:nucleotide binding"/>
    <property type="evidence" value="ECO:0007669"/>
    <property type="project" value="UniProtKB-KW"/>
</dbReference>
<dbReference type="Proteomes" id="UP000604825">
    <property type="component" value="Unassembled WGS sequence"/>
</dbReference>
<evidence type="ECO:0000313" key="9">
    <source>
        <dbReference type="Proteomes" id="UP000604825"/>
    </source>
</evidence>
<evidence type="ECO:0000256" key="3">
    <source>
        <dbReference type="ARBA" id="ARBA00022737"/>
    </source>
</evidence>
<dbReference type="OrthoDB" id="670616at2759"/>
<keyword evidence="5" id="KW-0611">Plant defense</keyword>
<feature type="region of interest" description="Disordered" evidence="6">
    <location>
        <begin position="82"/>
        <end position="126"/>
    </location>
</feature>
<evidence type="ECO:0000256" key="2">
    <source>
        <dbReference type="ARBA" id="ARBA00022614"/>
    </source>
</evidence>
<dbReference type="AlphaFoldDB" id="A0A811RC46"/>
<dbReference type="Pfam" id="PF18052">
    <property type="entry name" value="Rx_N"/>
    <property type="match status" value="1"/>
</dbReference>
<keyword evidence="9" id="KW-1185">Reference proteome</keyword>
<evidence type="ECO:0000256" key="5">
    <source>
        <dbReference type="ARBA" id="ARBA00022821"/>
    </source>
</evidence>
<evidence type="ECO:0000256" key="6">
    <source>
        <dbReference type="SAM" id="MobiDB-lite"/>
    </source>
</evidence>
<evidence type="ECO:0000256" key="4">
    <source>
        <dbReference type="ARBA" id="ARBA00022741"/>
    </source>
</evidence>